<dbReference type="CDD" id="cd06847">
    <property type="entry name" value="HFD_SUPT7L"/>
    <property type="match status" value="1"/>
</dbReference>
<protein>
    <recommendedName>
        <fullName evidence="5">Bromodomain associated domain-containing protein</fullName>
    </recommendedName>
</protein>
<dbReference type="Gene3D" id="1.10.20.10">
    <property type="entry name" value="Histone, subunit A"/>
    <property type="match status" value="1"/>
</dbReference>
<dbReference type="GO" id="GO:0003713">
    <property type="term" value="F:transcription coactivator activity"/>
    <property type="evidence" value="ECO:0007669"/>
    <property type="project" value="TreeGrafter"/>
</dbReference>
<keyword evidence="7" id="KW-1185">Reference proteome</keyword>
<accession>A0A9P0CJ56</accession>
<name>A0A9P0CJ56_9CUCU</name>
<evidence type="ECO:0000259" key="5">
    <source>
        <dbReference type="Pfam" id="PF07524"/>
    </source>
</evidence>
<evidence type="ECO:0000256" key="3">
    <source>
        <dbReference type="ARBA" id="ARBA00023163"/>
    </source>
</evidence>
<keyword evidence="2" id="KW-0805">Transcription regulation</keyword>
<proteinExistence type="predicted"/>
<dbReference type="Pfam" id="PF07524">
    <property type="entry name" value="Bromo_TP"/>
    <property type="match status" value="1"/>
</dbReference>
<evidence type="ECO:0000256" key="2">
    <source>
        <dbReference type="ARBA" id="ARBA00023015"/>
    </source>
</evidence>
<dbReference type="GO" id="GO:0000124">
    <property type="term" value="C:SAGA complex"/>
    <property type="evidence" value="ECO:0007669"/>
    <property type="project" value="InterPro"/>
</dbReference>
<evidence type="ECO:0000313" key="6">
    <source>
        <dbReference type="EMBL" id="CAH1099617.1"/>
    </source>
</evidence>
<dbReference type="InterPro" id="IPR009072">
    <property type="entry name" value="Histone-fold"/>
</dbReference>
<dbReference type="GO" id="GO:0046982">
    <property type="term" value="F:protein heterodimerization activity"/>
    <property type="evidence" value="ECO:0007669"/>
    <property type="project" value="InterPro"/>
</dbReference>
<dbReference type="PANTHER" id="PTHR28598:SF1">
    <property type="entry name" value="STAGA COMPLEX 65 SUBUNIT GAMMA"/>
    <property type="match status" value="1"/>
</dbReference>
<feature type="domain" description="Bromodomain associated" evidence="5">
    <location>
        <begin position="140"/>
        <end position="184"/>
    </location>
</feature>
<reference evidence="6" key="1">
    <citation type="submission" date="2022-01" db="EMBL/GenBank/DDBJ databases">
        <authorList>
            <person name="King R."/>
        </authorList>
    </citation>
    <scope>NUCLEOTIDE SEQUENCE</scope>
</reference>
<dbReference type="EMBL" id="OV651813">
    <property type="protein sequence ID" value="CAH1099617.1"/>
    <property type="molecule type" value="Genomic_DNA"/>
</dbReference>
<dbReference type="InterPro" id="IPR006565">
    <property type="entry name" value="BTP"/>
</dbReference>
<dbReference type="AlphaFoldDB" id="A0A9P0CJ56"/>
<keyword evidence="4" id="KW-0539">Nucleus</keyword>
<dbReference type="Proteomes" id="UP001153636">
    <property type="component" value="Chromosome 1"/>
</dbReference>
<keyword evidence="3" id="KW-0804">Transcription</keyword>
<evidence type="ECO:0000256" key="4">
    <source>
        <dbReference type="ARBA" id="ARBA00023242"/>
    </source>
</evidence>
<comment type="subcellular location">
    <subcellularLocation>
        <location evidence="1">Nucleus</location>
    </subcellularLocation>
</comment>
<gene>
    <name evidence="6" type="ORF">PSYICH_LOCUS651</name>
</gene>
<dbReference type="InterPro" id="IPR039460">
    <property type="entry name" value="SUPT7L/Spt7"/>
</dbReference>
<organism evidence="6 7">
    <name type="scientific">Psylliodes chrysocephalus</name>
    <dbReference type="NCBI Taxonomy" id="3402493"/>
    <lineage>
        <taxon>Eukaryota</taxon>
        <taxon>Metazoa</taxon>
        <taxon>Ecdysozoa</taxon>
        <taxon>Arthropoda</taxon>
        <taxon>Hexapoda</taxon>
        <taxon>Insecta</taxon>
        <taxon>Pterygota</taxon>
        <taxon>Neoptera</taxon>
        <taxon>Endopterygota</taxon>
        <taxon>Coleoptera</taxon>
        <taxon>Polyphaga</taxon>
        <taxon>Cucujiformia</taxon>
        <taxon>Chrysomeloidea</taxon>
        <taxon>Chrysomelidae</taxon>
        <taxon>Galerucinae</taxon>
        <taxon>Alticini</taxon>
        <taxon>Psylliodes</taxon>
    </lineage>
</organism>
<dbReference type="OrthoDB" id="6021257at2759"/>
<evidence type="ECO:0000256" key="1">
    <source>
        <dbReference type="ARBA" id="ARBA00004123"/>
    </source>
</evidence>
<sequence>MASKYWGEIITEPQVNDLFIPDVTADIEKSMDKFCLAEYEDDGDREKVDNLVLPPLDPLVTYAISLHKYANDMTEMIRVAELATETNLIPPEDAAPPMPIMPDIHIKHKPNSLNFIPKELTDFGCGAEVEIPELSEAVVKKLLTKCIVTMFAHIGYETTHQSVLDLMTDVLESFLQKFCSKVVKAIEENEKGDISRFTNIIEKVLTETGMGGVKGLHDYYQNRVVKYINVLKKRCKELNDHYAVLLIPKSPPPPVKFSYFVRAKVEDDADAKESDNPEFHFSSFEGDSSVLESGLQLLHSLEAEEKYVTLQTLEEGMEDSITSASPGVVTMPPEGDMSNLAPFIKKKRFK</sequence>
<evidence type="ECO:0000313" key="7">
    <source>
        <dbReference type="Proteomes" id="UP001153636"/>
    </source>
</evidence>
<dbReference type="PANTHER" id="PTHR28598">
    <property type="entry name" value="STAGA COMPLEX 65 SUBUNIT GAMMA"/>
    <property type="match status" value="1"/>
</dbReference>